<keyword evidence="6" id="KW-1185">Reference proteome</keyword>
<dbReference type="AlphaFoldDB" id="C8W5G7"/>
<dbReference type="GO" id="GO:0046872">
    <property type="term" value="F:metal ion binding"/>
    <property type="evidence" value="ECO:0007669"/>
    <property type="project" value="UniProtKB-KW"/>
</dbReference>
<evidence type="ECO:0000256" key="2">
    <source>
        <dbReference type="ARBA" id="ARBA00023004"/>
    </source>
</evidence>
<evidence type="ECO:0000313" key="6">
    <source>
        <dbReference type="Proteomes" id="UP000002217"/>
    </source>
</evidence>
<dbReference type="STRING" id="485916.Dtox_1267"/>
<dbReference type="PROSITE" id="PS51379">
    <property type="entry name" value="4FE4S_FER_2"/>
    <property type="match status" value="2"/>
</dbReference>
<evidence type="ECO:0000256" key="1">
    <source>
        <dbReference type="ARBA" id="ARBA00022723"/>
    </source>
</evidence>
<dbReference type="RefSeq" id="WP_015756864.1">
    <property type="nucleotide sequence ID" value="NC_013216.1"/>
</dbReference>
<dbReference type="HOGENOM" id="CLU_139698_11_4_9"/>
<dbReference type="Proteomes" id="UP000002217">
    <property type="component" value="Chromosome"/>
</dbReference>
<dbReference type="Gene3D" id="3.30.70.20">
    <property type="match status" value="1"/>
</dbReference>
<dbReference type="EMBL" id="CP001720">
    <property type="protein sequence ID" value="ACV62149.1"/>
    <property type="molecule type" value="Genomic_DNA"/>
</dbReference>
<organism evidence="5 6">
    <name type="scientific">Desulfofarcimen acetoxidans (strain ATCC 49208 / DSM 771 / KCTC 5769 / VKM B-1644 / 5575)</name>
    <name type="common">Desulfotomaculum acetoxidans</name>
    <dbReference type="NCBI Taxonomy" id="485916"/>
    <lineage>
        <taxon>Bacteria</taxon>
        <taxon>Bacillati</taxon>
        <taxon>Bacillota</taxon>
        <taxon>Clostridia</taxon>
        <taxon>Eubacteriales</taxon>
        <taxon>Peptococcaceae</taxon>
        <taxon>Desulfofarcimen</taxon>
    </lineage>
</organism>
<evidence type="ECO:0000313" key="5">
    <source>
        <dbReference type="EMBL" id="ACV62149.1"/>
    </source>
</evidence>
<dbReference type="InterPro" id="IPR017896">
    <property type="entry name" value="4Fe4S_Fe-S-bd"/>
</dbReference>
<dbReference type="GO" id="GO:0051536">
    <property type="term" value="F:iron-sulfur cluster binding"/>
    <property type="evidence" value="ECO:0007669"/>
    <property type="project" value="UniProtKB-KW"/>
</dbReference>
<dbReference type="InterPro" id="IPR017900">
    <property type="entry name" value="4Fe4S_Fe_S_CS"/>
</dbReference>
<reference evidence="5 6" key="1">
    <citation type="journal article" date="2009" name="Stand. Genomic Sci.">
        <title>Complete genome sequence of Desulfotomaculum acetoxidans type strain (5575).</title>
        <authorList>
            <person name="Spring S."/>
            <person name="Lapidus A."/>
            <person name="Schroder M."/>
            <person name="Gleim D."/>
            <person name="Sims D."/>
            <person name="Meincke L."/>
            <person name="Glavina Del Rio T."/>
            <person name="Tice H."/>
            <person name="Copeland A."/>
            <person name="Cheng J.F."/>
            <person name="Lucas S."/>
            <person name="Chen F."/>
            <person name="Nolan M."/>
            <person name="Bruce D."/>
            <person name="Goodwin L."/>
            <person name="Pitluck S."/>
            <person name="Ivanova N."/>
            <person name="Mavromatis K."/>
            <person name="Mikhailova N."/>
            <person name="Pati A."/>
            <person name="Chen A."/>
            <person name="Palaniappan K."/>
            <person name="Land M."/>
            <person name="Hauser L."/>
            <person name="Chang Y.J."/>
            <person name="Jeffries C.D."/>
            <person name="Chain P."/>
            <person name="Saunders E."/>
            <person name="Brettin T."/>
            <person name="Detter J.C."/>
            <person name="Goker M."/>
            <person name="Bristow J."/>
            <person name="Eisen J.A."/>
            <person name="Markowitz V."/>
            <person name="Hugenholtz P."/>
            <person name="Kyrpides N.C."/>
            <person name="Klenk H.P."/>
            <person name="Han C."/>
        </authorList>
    </citation>
    <scope>NUCLEOTIDE SEQUENCE [LARGE SCALE GENOMIC DNA]</scope>
    <source>
        <strain evidence="6">ATCC 49208 / DSM 771 / VKM B-1644</strain>
    </source>
</reference>
<gene>
    <name evidence="5" type="ordered locus">Dtox_1267</name>
</gene>
<evidence type="ECO:0000259" key="4">
    <source>
        <dbReference type="PROSITE" id="PS51379"/>
    </source>
</evidence>
<dbReference type="PROSITE" id="PS00198">
    <property type="entry name" value="4FE4S_FER_1"/>
    <property type="match status" value="1"/>
</dbReference>
<accession>C8W5G7</accession>
<keyword evidence="2" id="KW-0408">Iron</keyword>
<dbReference type="eggNOG" id="COG1149">
    <property type="taxonomic scope" value="Bacteria"/>
</dbReference>
<sequence length="69" mass="7586">MTAEKKTYKFDYVINAADCWACAACEMECADNSVYVDDNANYAINSNSCVRCGKCFRACPVGAIARVKK</sequence>
<keyword evidence="3" id="KW-0411">Iron-sulfur</keyword>
<feature type="domain" description="4Fe-4S ferredoxin-type" evidence="4">
    <location>
        <begin position="40"/>
        <end position="69"/>
    </location>
</feature>
<proteinExistence type="predicted"/>
<dbReference type="KEGG" id="dae:Dtox_1267"/>
<feature type="domain" description="4Fe-4S ferredoxin-type" evidence="4">
    <location>
        <begin position="10"/>
        <end position="39"/>
    </location>
</feature>
<protein>
    <submittedName>
        <fullName evidence="5">4Fe-4S ferredoxin iron-sulfur binding domain protein</fullName>
    </submittedName>
</protein>
<dbReference type="SUPFAM" id="SSF54862">
    <property type="entry name" value="4Fe-4S ferredoxins"/>
    <property type="match status" value="1"/>
</dbReference>
<evidence type="ECO:0000256" key="3">
    <source>
        <dbReference type="ARBA" id="ARBA00023014"/>
    </source>
</evidence>
<name>C8W5G7_DESAS</name>
<dbReference type="Pfam" id="PF13187">
    <property type="entry name" value="Fer4_9"/>
    <property type="match status" value="1"/>
</dbReference>
<dbReference type="OrthoDB" id="9810688at2"/>
<keyword evidence="1" id="KW-0479">Metal-binding</keyword>